<accession>A0ABM0Q3K7</accession>
<sequence length="42" mass="4668">MTGSVFQIKKLCCSRNKAAVCVVYEDMSCSCHNTLSAPNHYQ</sequence>
<evidence type="ECO:0000313" key="1">
    <source>
        <dbReference type="Proteomes" id="UP000694923"/>
    </source>
</evidence>
<organism evidence="1 2">
    <name type="scientific">Galeopterus variegatus</name>
    <name type="common">Malayan flying lemur</name>
    <name type="synonym">Cynocephalus variegatus</name>
    <dbReference type="NCBI Taxonomy" id="482537"/>
    <lineage>
        <taxon>Eukaryota</taxon>
        <taxon>Metazoa</taxon>
        <taxon>Chordata</taxon>
        <taxon>Craniata</taxon>
        <taxon>Vertebrata</taxon>
        <taxon>Euteleostomi</taxon>
        <taxon>Mammalia</taxon>
        <taxon>Eutheria</taxon>
        <taxon>Euarchontoglires</taxon>
        <taxon>Dermoptera</taxon>
        <taxon>Cynocephalidae</taxon>
        <taxon>Galeopterus</taxon>
    </lineage>
</organism>
<protein>
    <submittedName>
        <fullName evidence="2">T-cell antigen CD7-like</fullName>
    </submittedName>
</protein>
<keyword evidence="1" id="KW-1185">Reference proteome</keyword>
<proteinExistence type="predicted"/>
<reference evidence="2" key="1">
    <citation type="submission" date="2025-08" db="UniProtKB">
        <authorList>
            <consortium name="RefSeq"/>
        </authorList>
    </citation>
    <scope>IDENTIFICATION</scope>
</reference>
<dbReference type="GeneID" id="103583406"/>
<dbReference type="RefSeq" id="XP_008562948.1">
    <property type="nucleotide sequence ID" value="XM_008564726.1"/>
</dbReference>
<name>A0ABM0Q3K7_GALVR</name>
<gene>
    <name evidence="2" type="primary">LOC103583406</name>
</gene>
<dbReference type="Proteomes" id="UP000694923">
    <property type="component" value="Unplaced"/>
</dbReference>
<evidence type="ECO:0000313" key="2">
    <source>
        <dbReference type="RefSeq" id="XP_008562948.1"/>
    </source>
</evidence>